<name>A0A7I9ZW33_9MYCO</name>
<evidence type="ECO:0000313" key="3">
    <source>
        <dbReference type="Proteomes" id="UP000465304"/>
    </source>
</evidence>
<reference evidence="2 3" key="1">
    <citation type="journal article" date="2019" name="Emerg. Microbes Infect.">
        <title>Comprehensive subspecies identification of 175 nontuberculous mycobacteria species based on 7547 genomic profiles.</title>
        <authorList>
            <person name="Matsumoto Y."/>
            <person name="Kinjo T."/>
            <person name="Motooka D."/>
            <person name="Nabeya D."/>
            <person name="Jung N."/>
            <person name="Uechi K."/>
            <person name="Horii T."/>
            <person name="Iida T."/>
            <person name="Fujita J."/>
            <person name="Nakamura S."/>
        </authorList>
    </citation>
    <scope>NUCLEOTIDE SEQUENCE [LARGE SCALE GENOMIC DNA]</scope>
    <source>
        <strain evidence="2 3">JCM 30996</strain>
    </source>
</reference>
<dbReference type="AlphaFoldDB" id="A0A7I9ZW33"/>
<evidence type="ECO:0000313" key="2">
    <source>
        <dbReference type="EMBL" id="GFH05154.1"/>
    </source>
</evidence>
<accession>A0A7I9ZW33</accession>
<comment type="caution">
    <text evidence="2">The sequence shown here is derived from an EMBL/GenBank/DDBJ whole genome shotgun (WGS) entry which is preliminary data.</text>
</comment>
<proteinExistence type="predicted"/>
<feature type="compositionally biased region" description="Polar residues" evidence="1">
    <location>
        <begin position="1"/>
        <end position="26"/>
    </location>
</feature>
<dbReference type="EMBL" id="BLLB01000002">
    <property type="protein sequence ID" value="GFH05154.1"/>
    <property type="molecule type" value="Genomic_DNA"/>
</dbReference>
<organism evidence="2 3">
    <name type="scientific">Mycolicibacterium hippocampi</name>
    <dbReference type="NCBI Taxonomy" id="659824"/>
    <lineage>
        <taxon>Bacteria</taxon>
        <taxon>Bacillati</taxon>
        <taxon>Actinomycetota</taxon>
        <taxon>Actinomycetes</taxon>
        <taxon>Mycobacteriales</taxon>
        <taxon>Mycobacteriaceae</taxon>
        <taxon>Mycolicibacterium</taxon>
    </lineage>
</organism>
<gene>
    <name evidence="2" type="ORF">MHIP_56370</name>
</gene>
<evidence type="ECO:0000256" key="1">
    <source>
        <dbReference type="SAM" id="MobiDB-lite"/>
    </source>
</evidence>
<dbReference type="Proteomes" id="UP000465304">
    <property type="component" value="Unassembled WGS sequence"/>
</dbReference>
<sequence>MNVNTPPTTLADTSVGSEPQPNTSPSVAPPNVTVAEFNSSESRSVITTIGDTVISESVVPAATGVATTTGATEAPGTPTTVTALIAGTNDSLPSASTTAKLTVLIPASAEVNVTDCKSC</sequence>
<feature type="region of interest" description="Disordered" evidence="1">
    <location>
        <begin position="1"/>
        <end position="32"/>
    </location>
</feature>
<protein>
    <submittedName>
        <fullName evidence="2">Uncharacterized protein</fullName>
    </submittedName>
</protein>
<keyword evidence="3" id="KW-1185">Reference proteome</keyword>